<name>A0AC34FSS7_9BILA</name>
<organism evidence="1 2">
    <name type="scientific">Panagrolaimus sp. ES5</name>
    <dbReference type="NCBI Taxonomy" id="591445"/>
    <lineage>
        <taxon>Eukaryota</taxon>
        <taxon>Metazoa</taxon>
        <taxon>Ecdysozoa</taxon>
        <taxon>Nematoda</taxon>
        <taxon>Chromadorea</taxon>
        <taxon>Rhabditida</taxon>
        <taxon>Tylenchina</taxon>
        <taxon>Panagrolaimomorpha</taxon>
        <taxon>Panagrolaimoidea</taxon>
        <taxon>Panagrolaimidae</taxon>
        <taxon>Panagrolaimus</taxon>
    </lineage>
</organism>
<proteinExistence type="predicted"/>
<dbReference type="Proteomes" id="UP000887579">
    <property type="component" value="Unplaced"/>
</dbReference>
<evidence type="ECO:0000313" key="1">
    <source>
        <dbReference type="Proteomes" id="UP000887579"/>
    </source>
</evidence>
<sequence length="645" mass="76558">MIINASFDKHFIKYKNIMCVFDCKVERCEFALILSNENICDKITKTISPKNTQQEIQGVFEEKFLLPIISEIGRNKNIEMELKLFVKNVVQFLDTLQRQRLLNLMKDKNLDECFTKEIFGNYYSNTGNENQDDSNQQYNGDNSEKHLGESERSYDSKNSVDNQPPKKKRKFQKTNMDRKIIEAPNFKIFSYKHIGIQKLKLVIFFPANTNLCHEYSWDNNLKCFVCIGCSAQKRQITAFKSKHSNGKEYILLSQLEHVCILREFDSQKFFDDIILKKPDYEIIERNVYGITQKYIFIFVGPDKKYCYKFRQQKSGKKSTYFVCPNCVHKYTHISAYICYDDDKNEEYISLKNRKHICEPIKFEPEKYLTPKIIYPPNYQLIKRKTNGRIVQRLVIFDKNDKDFGYEYTWNAKRNHFKCNPCHSKHKIFVSAKLVTTENDDEKTEYVQLGRAEHKCEPRKFVPEKIDYEIVKQNDFKMDNFLGNLCEHITIFLPNVKSLCYSYSKEPTKNTFICNGCKRMKKYANAKLCEDKNGEKYLKLNDTEHICKPQKYNPNKFSLRIIENQNFKIETIFKNGDQRKYLSLFTSSDKKCFYRYFFCNSKKWFICCGCRKQKKTVTARLKQDKDGKEYIQLAPKDHVCSPETQI</sequence>
<accession>A0AC34FSS7</accession>
<dbReference type="WBParaSite" id="ES5_v2.g20483.t1">
    <property type="protein sequence ID" value="ES5_v2.g20483.t1"/>
    <property type="gene ID" value="ES5_v2.g20483"/>
</dbReference>
<protein>
    <submittedName>
        <fullName evidence="2">Transposase</fullName>
    </submittedName>
</protein>
<reference evidence="2" key="1">
    <citation type="submission" date="2022-11" db="UniProtKB">
        <authorList>
            <consortium name="WormBaseParasite"/>
        </authorList>
    </citation>
    <scope>IDENTIFICATION</scope>
</reference>
<evidence type="ECO:0000313" key="2">
    <source>
        <dbReference type="WBParaSite" id="ES5_v2.g20483.t1"/>
    </source>
</evidence>